<gene>
    <name evidence="2" type="ORF">AYO20_11490</name>
</gene>
<reference evidence="2 3" key="1">
    <citation type="submission" date="2016-03" db="EMBL/GenBank/DDBJ databases">
        <title>The draft genome sequence of Fonsecaea nubica causative agent of cutaneous subcutaneous infection in human host.</title>
        <authorList>
            <person name="Costa F."/>
            <person name="Sybren D.H."/>
            <person name="Raittz R.T."/>
            <person name="Weiss V.A."/>
            <person name="Leao A.C."/>
            <person name="Gomes R."/>
            <person name="De Souza E.M."/>
            <person name="Pedrosa F.O."/>
            <person name="Steffens M.B."/>
            <person name="Bombassaro A."/>
            <person name="Tadra-Sfeir M.Z."/>
            <person name="Moreno L.F."/>
            <person name="Najafzadeh M.J."/>
            <person name="Felipe M.S."/>
            <person name="Teixeira M."/>
            <person name="Sun J."/>
            <person name="Xi L."/>
            <person name="Castro M.A."/>
            <person name="Vicente V.A."/>
        </authorList>
    </citation>
    <scope>NUCLEOTIDE SEQUENCE [LARGE SCALE GENOMIC DNA]</scope>
    <source>
        <strain evidence="2 3">CBS 269.64</strain>
    </source>
</reference>
<organism evidence="2 3">
    <name type="scientific">Fonsecaea nubica</name>
    <dbReference type="NCBI Taxonomy" id="856822"/>
    <lineage>
        <taxon>Eukaryota</taxon>
        <taxon>Fungi</taxon>
        <taxon>Dikarya</taxon>
        <taxon>Ascomycota</taxon>
        <taxon>Pezizomycotina</taxon>
        <taxon>Eurotiomycetes</taxon>
        <taxon>Chaetothyriomycetidae</taxon>
        <taxon>Chaetothyriales</taxon>
        <taxon>Herpotrichiellaceae</taxon>
        <taxon>Fonsecaea</taxon>
    </lineage>
</organism>
<evidence type="ECO:0000313" key="2">
    <source>
        <dbReference type="EMBL" id="OAL20470.1"/>
    </source>
</evidence>
<evidence type="ECO:0000256" key="1">
    <source>
        <dbReference type="SAM" id="MobiDB-lite"/>
    </source>
</evidence>
<evidence type="ECO:0000313" key="3">
    <source>
        <dbReference type="Proteomes" id="UP000185904"/>
    </source>
</evidence>
<feature type="compositionally biased region" description="Polar residues" evidence="1">
    <location>
        <begin position="307"/>
        <end position="322"/>
    </location>
</feature>
<accession>A0A178BS59</accession>
<dbReference type="AlphaFoldDB" id="A0A178BS59"/>
<dbReference type="EMBL" id="LVCJ01000159">
    <property type="protein sequence ID" value="OAL20470.1"/>
    <property type="molecule type" value="Genomic_DNA"/>
</dbReference>
<name>A0A178BS59_9EURO</name>
<dbReference type="RefSeq" id="XP_022494283.1">
    <property type="nucleotide sequence ID" value="XM_022649738.1"/>
</dbReference>
<dbReference type="Proteomes" id="UP000185904">
    <property type="component" value="Unassembled WGS sequence"/>
</dbReference>
<keyword evidence="3" id="KW-1185">Reference proteome</keyword>
<protein>
    <submittedName>
        <fullName evidence="2">Uncharacterized protein</fullName>
    </submittedName>
</protein>
<sequence length="451" mass="49215">MATDFQFEDNSIPTYSLGGKGLELFLNEELTDLGEVRSSNKYRIGTITDTSYSTQFHRLEEAHGSLASHPPDADDASLVVLRITPKTDISKRRFKKFTLTLKLEPGDLSSNAEPPSVVAFEPAADGDQYFQEHITAVTNTNTLQGTLGVKPPMTELSVSPSKSTARQFEERRLLKLTTTASGESPGMDTEVTFEITPAVEKDGIGDRLAVALIVKRAPGANFFITAFTRADVSYRIADTFRWRPGRRQGNALRMGPFGPKRTGMDTHPEGIDTTNLMMAADQPLKKLTYLHLPEKGTQKLFLEQEAKGNTVSESSVPATTGDSVAPESTPTAPTSTLGQGRTPPTLSDTQKVEHKDSAEPISAEPSLAVPLSAQPPPLPLPVPSPAVPALSAPRRRLPNKSALSIRNSQVVRHRMMASYYQNLARLHLEEAEEMEALIEMVYEDQTMTAGI</sequence>
<dbReference type="GeneID" id="34594870"/>
<feature type="compositionally biased region" description="Polar residues" evidence="1">
    <location>
        <begin position="337"/>
        <end position="349"/>
    </location>
</feature>
<comment type="caution">
    <text evidence="2">The sequence shown here is derived from an EMBL/GenBank/DDBJ whole genome shotgun (WGS) entry which is preliminary data.</text>
</comment>
<feature type="region of interest" description="Disordered" evidence="1">
    <location>
        <begin position="306"/>
        <end position="401"/>
    </location>
</feature>
<feature type="compositionally biased region" description="Low complexity" evidence="1">
    <location>
        <begin position="325"/>
        <end position="336"/>
    </location>
</feature>
<proteinExistence type="predicted"/>
<feature type="compositionally biased region" description="Pro residues" evidence="1">
    <location>
        <begin position="373"/>
        <end position="386"/>
    </location>
</feature>
<dbReference type="OrthoDB" id="5422053at2759"/>